<dbReference type="AlphaFoldDB" id="A0A0H4PNK8"/>
<reference evidence="1 2" key="1">
    <citation type="submission" date="2015-07" db="EMBL/GenBank/DDBJ databases">
        <authorList>
            <person name="Kim K.M."/>
        </authorList>
    </citation>
    <scope>NUCLEOTIDE SEQUENCE [LARGE SCALE GENOMIC DNA]</scope>
    <source>
        <strain evidence="1 2">KCTC 12363</strain>
    </source>
</reference>
<keyword evidence="2" id="KW-1185">Reference proteome</keyword>
<dbReference type="Proteomes" id="UP000036520">
    <property type="component" value="Chromosome"/>
</dbReference>
<evidence type="ECO:0000313" key="2">
    <source>
        <dbReference type="Proteomes" id="UP000036520"/>
    </source>
</evidence>
<gene>
    <name evidence="1" type="ORF">CA2015_0361</name>
</gene>
<sequence length="164" mass="18767">MLKDQTPLFIPIGNFSDHCNSLDGRKLLPLINLIQEMELRFYKTEKFLGIHDLSDTTLNTIGLNGIHVKILDAVLKLRLVPLFDWLSWKTEAERYYQDPSLLRGLDTVTLGKIMTVLLRSQTIYGPTFLESKIKDKFVLFLLKAIVHSLDQTNISGYLTSDIVD</sequence>
<dbReference type="InterPro" id="IPR045425">
    <property type="entry name" value="DUF6508"/>
</dbReference>
<dbReference type="RefSeq" id="WP_048640331.1">
    <property type="nucleotide sequence ID" value="NZ_CAXBGM010000045.1"/>
</dbReference>
<organism evidence="1 2">
    <name type="scientific">Cyclobacterium amurskyense</name>
    <dbReference type="NCBI Taxonomy" id="320787"/>
    <lineage>
        <taxon>Bacteria</taxon>
        <taxon>Pseudomonadati</taxon>
        <taxon>Bacteroidota</taxon>
        <taxon>Cytophagia</taxon>
        <taxon>Cytophagales</taxon>
        <taxon>Cyclobacteriaceae</taxon>
        <taxon>Cyclobacterium</taxon>
    </lineage>
</organism>
<proteinExistence type="predicted"/>
<dbReference type="EMBL" id="CP012040">
    <property type="protein sequence ID" value="AKP49837.1"/>
    <property type="molecule type" value="Genomic_DNA"/>
</dbReference>
<name>A0A0H4PNK8_9BACT</name>
<evidence type="ECO:0000313" key="1">
    <source>
        <dbReference type="EMBL" id="AKP49837.1"/>
    </source>
</evidence>
<dbReference type="OrthoDB" id="838899at2"/>
<protein>
    <submittedName>
        <fullName evidence="1">Uncharacterized protein</fullName>
    </submittedName>
</protein>
<dbReference type="KEGG" id="camu:CA2015_0361"/>
<dbReference type="Pfam" id="PF20118">
    <property type="entry name" value="DUF6508"/>
    <property type="match status" value="1"/>
</dbReference>
<accession>A0A0H4PNK8</accession>